<dbReference type="GO" id="GO:0008270">
    <property type="term" value="F:zinc ion binding"/>
    <property type="evidence" value="ECO:0007669"/>
    <property type="project" value="UniProtKB-KW"/>
</dbReference>
<dbReference type="GO" id="GO:0006508">
    <property type="term" value="P:proteolysis"/>
    <property type="evidence" value="ECO:0007669"/>
    <property type="project" value="UniProtKB-KW"/>
</dbReference>
<dbReference type="OMA" id="ACDIKSE"/>
<protein>
    <recommendedName>
        <fullName evidence="19">Ubiquitin carboxyl-terminal hydrolase</fullName>
        <ecNumber evidence="19">3.4.19.12</ecNumber>
    </recommendedName>
</protein>
<dbReference type="GO" id="GO:0051301">
    <property type="term" value="P:cell division"/>
    <property type="evidence" value="ECO:0007669"/>
    <property type="project" value="UniProtKB-KW"/>
</dbReference>
<dbReference type="PROSITE" id="PS50271">
    <property type="entry name" value="ZF_UBP"/>
    <property type="match status" value="1"/>
</dbReference>
<accession>A0A974DGI7</accession>
<dbReference type="Pfam" id="PF02148">
    <property type="entry name" value="zf-UBP"/>
    <property type="match status" value="1"/>
</dbReference>
<keyword evidence="6" id="KW-0498">Mitosis</keyword>
<dbReference type="EC" id="3.4.19.12" evidence="19"/>
<dbReference type="Gene3D" id="3.90.70.10">
    <property type="entry name" value="Cysteine proteinases"/>
    <property type="match status" value="2"/>
</dbReference>
<dbReference type="InterPro" id="IPR038765">
    <property type="entry name" value="Papain-like_cys_pep_sf"/>
</dbReference>
<feature type="compositionally biased region" description="Polar residues" evidence="20">
    <location>
        <begin position="467"/>
        <end position="484"/>
    </location>
</feature>
<feature type="compositionally biased region" description="Basic and acidic residues" evidence="20">
    <location>
        <begin position="395"/>
        <end position="415"/>
    </location>
</feature>
<feature type="domain" description="UBP-type" evidence="22">
    <location>
        <begin position="7"/>
        <end position="126"/>
    </location>
</feature>
<dbReference type="PANTHER" id="PTHR24006">
    <property type="entry name" value="UBIQUITIN CARBOXYL-TERMINAL HYDROLASE"/>
    <property type="match status" value="1"/>
</dbReference>
<organism evidence="23 24">
    <name type="scientific">Xenopus laevis</name>
    <name type="common">African clawed frog</name>
    <dbReference type="NCBI Taxonomy" id="8355"/>
    <lineage>
        <taxon>Eukaryota</taxon>
        <taxon>Metazoa</taxon>
        <taxon>Chordata</taxon>
        <taxon>Craniata</taxon>
        <taxon>Vertebrata</taxon>
        <taxon>Euteleostomi</taxon>
        <taxon>Amphibia</taxon>
        <taxon>Batrachia</taxon>
        <taxon>Anura</taxon>
        <taxon>Pipoidea</taxon>
        <taxon>Pipidae</taxon>
        <taxon>Xenopodinae</taxon>
        <taxon>Xenopus</taxon>
        <taxon>Xenopus</taxon>
    </lineage>
</organism>
<evidence type="ECO:0000313" key="24">
    <source>
        <dbReference type="Proteomes" id="UP000694892"/>
    </source>
</evidence>
<dbReference type="PANTHER" id="PTHR24006:SF852">
    <property type="entry name" value="UBIQUITIN CARBOXYL-TERMINAL HYDROLASE"/>
    <property type="match status" value="1"/>
</dbReference>
<dbReference type="SUPFAM" id="SSF54001">
    <property type="entry name" value="Cysteine proteinases"/>
    <property type="match status" value="1"/>
</dbReference>
<keyword evidence="7 19" id="KW-0833">Ubl conjugation pathway</keyword>
<sequence>MVKKRGKNLPAQDSLDAGCVKRALVNVEWTVCQDCQADNKETNNSEDELAEDPSVWLCLKCGHRGCGRNSVAQHALNHYNTPRSEPHCLVLNFDMWSAWCYLCDNEVLYNRTSRLGQLVDYLQRKAKAKSKNINSVASNEEVKSQNIPDNEVKIQEEKPNVAAKWDKAGNTQNNKAGSTQSNSTEPTVKGLSNLGNTCFFNAVMQNLSQTPALRELLNEVKIFRKPVTVPLPDSSSPTKLEVNLEQQPGPLTLAMWQFLTEMQETKKGVVTPKELFSQVCKKAIRFKGYQQQDSQELLRYLLDGMRGEEIQRVTLAMSKSLQSTLDEEEIKKIVKDTEKRRTIPNFVDCLFGGGLTSTIMCEECHTVSLVHEPFLDLSLPVLDDLIVKKNSKSSSARERKVEENDDRYVKERDEVSPGASKHLQKKAKKAAKKQTKNQHKPQKLQGKTVPFTDLAKQECSEDEEKVTQNNTELENTTRPGNGTPTAGGLNTMETDLSTLENGTETIKNAAEKITAHTELDSSGHNNVESMDMNAILGNLESNNNTDVNKTPERTADSGVDRMEVMAAVENGNVDAANVDDAEAFNGFLDISTANMDLQLTNSLNSLKLSSELEMEILPDTEHPHMQVYEVVNEDPKTAFSTLSHRKDLPLDEFSVLSCLYQFTHKESLTGNNKLLCNVCTQKQANRLNNNSNKGEKKRVYTDAKKQMLVSDPSPILTLHLKRFQQNGFNLRKINRHIKFPEVLDLAPFCTAKCKNVPEGESRLLYSLYGVIEHSGSMRSGHYTAFVKLRSPNWQLCEMVLKGIIPEVSGSEPRRGSWYHISDSHVQAVSLSRVLSSQAYLLFYERMV</sequence>
<evidence type="ECO:0000256" key="16">
    <source>
        <dbReference type="ARBA" id="ARBA00023306"/>
    </source>
</evidence>
<dbReference type="EMBL" id="CM004469">
    <property type="protein sequence ID" value="OCT91228.1"/>
    <property type="molecule type" value="Genomic_DNA"/>
</dbReference>
<dbReference type="Proteomes" id="UP000694892">
    <property type="component" value="Chromosome 2S"/>
</dbReference>
<feature type="compositionally biased region" description="Basic and acidic residues" evidence="20">
    <location>
        <begin position="150"/>
        <end position="167"/>
    </location>
</feature>
<dbReference type="Pfam" id="PF00443">
    <property type="entry name" value="UCH"/>
    <property type="match status" value="1"/>
</dbReference>
<keyword evidence="13" id="KW-0010">Activator</keyword>
<dbReference type="InterPro" id="IPR018200">
    <property type="entry name" value="USP_CS"/>
</dbReference>
<keyword evidence="8 19" id="KW-0378">Hydrolase</keyword>
<feature type="domain" description="USP" evidence="21">
    <location>
        <begin position="189"/>
        <end position="846"/>
    </location>
</feature>
<dbReference type="FunFam" id="3.90.70.10:FF:000045">
    <property type="entry name" value="Ubiquitin carboxyl-terminal hydrolase 16"/>
    <property type="match status" value="1"/>
</dbReference>
<evidence type="ECO:0000256" key="9">
    <source>
        <dbReference type="ARBA" id="ARBA00022807"/>
    </source>
</evidence>
<feature type="region of interest" description="Disordered" evidence="20">
    <location>
        <begin position="392"/>
        <end position="489"/>
    </location>
</feature>
<evidence type="ECO:0000256" key="12">
    <source>
        <dbReference type="ARBA" id="ARBA00023015"/>
    </source>
</evidence>
<dbReference type="PROSITE" id="PS00973">
    <property type="entry name" value="USP_2"/>
    <property type="match status" value="1"/>
</dbReference>
<evidence type="ECO:0000256" key="3">
    <source>
        <dbReference type="ARBA" id="ARBA00022670"/>
    </source>
</evidence>
<dbReference type="GO" id="GO:0005634">
    <property type="term" value="C:nucleus"/>
    <property type="evidence" value="ECO:0007669"/>
    <property type="project" value="TreeGrafter"/>
</dbReference>
<dbReference type="FunFam" id="3.90.70.10:FF:000102">
    <property type="entry name" value="Ubiquitinyl hydrolase 1"/>
    <property type="match status" value="1"/>
</dbReference>
<evidence type="ECO:0000256" key="5">
    <source>
        <dbReference type="ARBA" id="ARBA00022771"/>
    </source>
</evidence>
<dbReference type="CDD" id="cd02667">
    <property type="entry name" value="Peptidase_C19K"/>
    <property type="match status" value="1"/>
</dbReference>
<dbReference type="GO" id="GO:0006325">
    <property type="term" value="P:chromatin organization"/>
    <property type="evidence" value="ECO:0007669"/>
    <property type="project" value="UniProtKB-KW"/>
</dbReference>
<evidence type="ECO:0000259" key="21">
    <source>
        <dbReference type="PROSITE" id="PS50235"/>
    </source>
</evidence>
<evidence type="ECO:0000256" key="2">
    <source>
        <dbReference type="ARBA" id="ARBA00022618"/>
    </source>
</evidence>
<evidence type="ECO:0000256" key="14">
    <source>
        <dbReference type="ARBA" id="ARBA00023163"/>
    </source>
</evidence>
<feature type="compositionally biased region" description="Polar residues" evidence="20">
    <location>
        <begin position="169"/>
        <end position="186"/>
    </location>
</feature>
<dbReference type="SUPFAM" id="SSF57850">
    <property type="entry name" value="RING/U-box"/>
    <property type="match status" value="1"/>
</dbReference>
<comment type="similarity">
    <text evidence="19">Belongs to the peptidase C19 family.</text>
</comment>
<reference evidence="24" key="1">
    <citation type="journal article" date="2016" name="Nature">
        <title>Genome evolution in the allotetraploid frog Xenopus laevis.</title>
        <authorList>
            <person name="Session A.M."/>
            <person name="Uno Y."/>
            <person name="Kwon T."/>
            <person name="Chapman J.A."/>
            <person name="Toyoda A."/>
            <person name="Takahashi S."/>
            <person name="Fukui A."/>
            <person name="Hikosaka A."/>
            <person name="Suzuki A."/>
            <person name="Kondo M."/>
            <person name="van Heeringen S.J."/>
            <person name="Quigley I."/>
            <person name="Heinz S."/>
            <person name="Ogino H."/>
            <person name="Ochi H."/>
            <person name="Hellsten U."/>
            <person name="Lyons J.B."/>
            <person name="Simakov O."/>
            <person name="Putnam N."/>
            <person name="Stites J."/>
            <person name="Kuroki Y."/>
            <person name="Tanaka T."/>
            <person name="Michiue T."/>
            <person name="Watanabe M."/>
            <person name="Bogdanovic O."/>
            <person name="Lister R."/>
            <person name="Georgiou G."/>
            <person name="Paranjpe S.S."/>
            <person name="van Kruijsbergen I."/>
            <person name="Shu S."/>
            <person name="Carlson J."/>
            <person name="Kinoshita T."/>
            <person name="Ohta Y."/>
            <person name="Mawaribuchi S."/>
            <person name="Jenkins J."/>
            <person name="Grimwood J."/>
            <person name="Schmutz J."/>
            <person name="Mitros T."/>
            <person name="Mozaffari S.V."/>
            <person name="Suzuki Y."/>
            <person name="Haramoto Y."/>
            <person name="Yamamoto T.S."/>
            <person name="Takagi C."/>
            <person name="Heald R."/>
            <person name="Miller K."/>
            <person name="Haudenschild C."/>
            <person name="Kitzman J."/>
            <person name="Nakayama T."/>
            <person name="Izutsu Y."/>
            <person name="Robert J."/>
            <person name="Fortriede J."/>
            <person name="Burns K."/>
            <person name="Lotay V."/>
            <person name="Karimi K."/>
            <person name="Yasuoka Y."/>
            <person name="Dichmann D.S."/>
            <person name="Flajnik M.F."/>
            <person name="Houston D.W."/>
            <person name="Shendure J."/>
            <person name="DuPasquier L."/>
            <person name="Vize P.D."/>
            <person name="Zorn A.M."/>
            <person name="Ito M."/>
            <person name="Marcotte E.M."/>
            <person name="Wallingford J.B."/>
            <person name="Ito Y."/>
            <person name="Asashima M."/>
            <person name="Ueno N."/>
            <person name="Matsuda Y."/>
            <person name="Veenstra G.J."/>
            <person name="Fujiyama A."/>
            <person name="Harland R.M."/>
            <person name="Taira M."/>
            <person name="Rokhsar D.S."/>
        </authorList>
    </citation>
    <scope>NUCLEOTIDE SEQUENCE [LARGE SCALE GENOMIC DNA]</scope>
    <source>
        <strain evidence="24">J</strain>
    </source>
</reference>
<keyword evidence="15" id="KW-0539">Nucleus</keyword>
<keyword evidence="12" id="KW-0805">Transcription regulation</keyword>
<dbReference type="InterPro" id="IPR050164">
    <property type="entry name" value="Peptidase_C19"/>
</dbReference>
<feature type="region of interest" description="Disordered" evidence="20">
    <location>
        <begin position="130"/>
        <end position="187"/>
    </location>
</feature>
<keyword evidence="11" id="KW-0156">Chromatin regulator</keyword>
<keyword evidence="2" id="KW-0132">Cell division</keyword>
<keyword evidence="16" id="KW-0131">Cell cycle</keyword>
<keyword evidence="14" id="KW-0804">Transcription</keyword>
<dbReference type="InterPro" id="IPR001607">
    <property type="entry name" value="Znf_UBP"/>
</dbReference>
<dbReference type="PROSITE" id="PS00972">
    <property type="entry name" value="USP_1"/>
    <property type="match status" value="1"/>
</dbReference>
<feature type="compositionally biased region" description="Polar residues" evidence="20">
    <location>
        <begin position="131"/>
        <end position="148"/>
    </location>
</feature>
<dbReference type="InterPro" id="IPR001394">
    <property type="entry name" value="Peptidase_C19_UCH"/>
</dbReference>
<evidence type="ECO:0000256" key="11">
    <source>
        <dbReference type="ARBA" id="ARBA00022853"/>
    </source>
</evidence>
<evidence type="ECO:0000256" key="13">
    <source>
        <dbReference type="ARBA" id="ARBA00023159"/>
    </source>
</evidence>
<keyword evidence="4" id="KW-0479">Metal-binding</keyword>
<evidence type="ECO:0000256" key="6">
    <source>
        <dbReference type="ARBA" id="ARBA00022776"/>
    </source>
</evidence>
<evidence type="ECO:0000256" key="19">
    <source>
        <dbReference type="RuleBase" id="RU366025"/>
    </source>
</evidence>
<keyword evidence="9 19" id="KW-0788">Thiol protease</keyword>
<evidence type="ECO:0000256" key="8">
    <source>
        <dbReference type="ARBA" id="ARBA00022801"/>
    </source>
</evidence>
<evidence type="ECO:0000313" key="23">
    <source>
        <dbReference type="EMBL" id="OCT91228.1"/>
    </source>
</evidence>
<evidence type="ECO:0000256" key="4">
    <source>
        <dbReference type="ARBA" id="ARBA00022723"/>
    </source>
</evidence>
<comment type="catalytic activity">
    <reaction evidence="1 19">
        <text>Thiol-dependent hydrolysis of ester, thioester, amide, peptide and isopeptide bonds formed by the C-terminal Gly of ubiquitin (a 76-residue protein attached to proteins as an intracellular targeting signal).</text>
        <dbReference type="EC" id="3.4.19.12"/>
    </reaction>
</comment>
<name>A0A974DGI7_XENLA</name>
<dbReference type="AlphaFoldDB" id="A0A974DGI7"/>
<evidence type="ECO:0000256" key="20">
    <source>
        <dbReference type="SAM" id="MobiDB-lite"/>
    </source>
</evidence>
<keyword evidence="5 18" id="KW-0863">Zinc-finger</keyword>
<comment type="subunit">
    <text evidence="17">Homotetramer. Associates with late pre-40S ribosomes. Interacts with CEP78; promoting deubiquitination of tektins.</text>
</comment>
<feature type="compositionally biased region" description="Basic residues" evidence="20">
    <location>
        <begin position="422"/>
        <end position="442"/>
    </location>
</feature>
<dbReference type="PROSITE" id="PS50235">
    <property type="entry name" value="USP_3"/>
    <property type="match status" value="1"/>
</dbReference>
<evidence type="ECO:0000256" key="7">
    <source>
        <dbReference type="ARBA" id="ARBA00022786"/>
    </source>
</evidence>
<dbReference type="GO" id="GO:0016579">
    <property type="term" value="P:protein deubiquitination"/>
    <property type="evidence" value="ECO:0007669"/>
    <property type="project" value="InterPro"/>
</dbReference>
<dbReference type="Gene3D" id="3.30.40.10">
    <property type="entry name" value="Zinc/RING finger domain, C3HC4 (zinc finger)"/>
    <property type="match status" value="1"/>
</dbReference>
<keyword evidence="3 19" id="KW-0645">Protease</keyword>
<dbReference type="InterPro" id="IPR013083">
    <property type="entry name" value="Znf_RING/FYVE/PHD"/>
</dbReference>
<gene>
    <name evidence="23" type="ORF">XELAEV_18014276mg</name>
</gene>
<dbReference type="GO" id="GO:0004843">
    <property type="term" value="F:cysteine-type deubiquitinase activity"/>
    <property type="evidence" value="ECO:0007669"/>
    <property type="project" value="UniProtKB-UniRule"/>
</dbReference>
<evidence type="ECO:0000256" key="10">
    <source>
        <dbReference type="ARBA" id="ARBA00022833"/>
    </source>
</evidence>
<evidence type="ECO:0000259" key="22">
    <source>
        <dbReference type="PROSITE" id="PS50271"/>
    </source>
</evidence>
<dbReference type="GO" id="GO:0005829">
    <property type="term" value="C:cytosol"/>
    <property type="evidence" value="ECO:0007669"/>
    <property type="project" value="TreeGrafter"/>
</dbReference>
<evidence type="ECO:0000256" key="18">
    <source>
        <dbReference type="PROSITE-ProRule" id="PRU00502"/>
    </source>
</evidence>
<proteinExistence type="inferred from homology"/>
<keyword evidence="10" id="KW-0862">Zinc</keyword>
<evidence type="ECO:0000256" key="15">
    <source>
        <dbReference type="ARBA" id="ARBA00023242"/>
    </source>
</evidence>
<evidence type="ECO:0000256" key="17">
    <source>
        <dbReference type="ARBA" id="ARBA00066221"/>
    </source>
</evidence>
<dbReference type="FunFam" id="3.30.40.10:FF:000147">
    <property type="entry name" value="Ubiquitin carboxyl-terminal hydrolase 16"/>
    <property type="match status" value="1"/>
</dbReference>
<dbReference type="InterPro" id="IPR028889">
    <property type="entry name" value="USP"/>
</dbReference>
<evidence type="ECO:0000256" key="1">
    <source>
        <dbReference type="ARBA" id="ARBA00000707"/>
    </source>
</evidence>